<evidence type="ECO:0000313" key="2">
    <source>
        <dbReference type="EMBL" id="RUP49307.1"/>
    </source>
</evidence>
<evidence type="ECO:0000313" key="3">
    <source>
        <dbReference type="Proteomes" id="UP000268093"/>
    </source>
</evidence>
<feature type="region of interest" description="Disordered" evidence="1">
    <location>
        <begin position="126"/>
        <end position="152"/>
    </location>
</feature>
<name>A0A433DEQ0_9FUNG</name>
<feature type="compositionally biased region" description="Polar residues" evidence="1">
    <location>
        <begin position="126"/>
        <end position="139"/>
    </location>
</feature>
<accession>A0A433DEQ0</accession>
<sequence length="152" mass="17205">MHDPSTVDVETTIGFGVTRYTDKDEDFWSVLYIRSDGQGNAPVGLFQCSPDRRYAACFSGDDGILTVWRLYLGQDPEFVKHISVPDFTLREFDNVGWLSHKQFSLAVSNTVDEELPDLVLGRRSLSHQTSSGRLSNSFPELQRRRSPSHPPE</sequence>
<comment type="caution">
    <text evidence="2">The sequence shown here is derived from an EMBL/GenBank/DDBJ whole genome shotgun (WGS) entry which is preliminary data.</text>
</comment>
<dbReference type="Proteomes" id="UP000268093">
    <property type="component" value="Unassembled WGS sequence"/>
</dbReference>
<organism evidence="2 3">
    <name type="scientific">Jimgerdemannia flammicorona</name>
    <dbReference type="NCBI Taxonomy" id="994334"/>
    <lineage>
        <taxon>Eukaryota</taxon>
        <taxon>Fungi</taxon>
        <taxon>Fungi incertae sedis</taxon>
        <taxon>Mucoromycota</taxon>
        <taxon>Mucoromycotina</taxon>
        <taxon>Endogonomycetes</taxon>
        <taxon>Endogonales</taxon>
        <taxon>Endogonaceae</taxon>
        <taxon>Jimgerdemannia</taxon>
    </lineage>
</organism>
<dbReference type="EMBL" id="RBNI01002416">
    <property type="protein sequence ID" value="RUP49307.1"/>
    <property type="molecule type" value="Genomic_DNA"/>
</dbReference>
<keyword evidence="3" id="KW-1185">Reference proteome</keyword>
<proteinExistence type="predicted"/>
<evidence type="ECO:0000256" key="1">
    <source>
        <dbReference type="SAM" id="MobiDB-lite"/>
    </source>
</evidence>
<reference evidence="2 3" key="1">
    <citation type="journal article" date="2018" name="New Phytol.">
        <title>Phylogenomics of Endogonaceae and evolution of mycorrhizas within Mucoromycota.</title>
        <authorList>
            <person name="Chang Y."/>
            <person name="Desiro A."/>
            <person name="Na H."/>
            <person name="Sandor L."/>
            <person name="Lipzen A."/>
            <person name="Clum A."/>
            <person name="Barry K."/>
            <person name="Grigoriev I.V."/>
            <person name="Martin F.M."/>
            <person name="Stajich J.E."/>
            <person name="Smith M.E."/>
            <person name="Bonito G."/>
            <person name="Spatafora J.W."/>
        </authorList>
    </citation>
    <scope>NUCLEOTIDE SEQUENCE [LARGE SCALE GENOMIC DNA]</scope>
    <source>
        <strain evidence="2 3">GMNB39</strain>
    </source>
</reference>
<gene>
    <name evidence="2" type="ORF">BC936DRAFT_142823</name>
</gene>
<protein>
    <submittedName>
        <fullName evidence="2">Uncharacterized protein</fullName>
    </submittedName>
</protein>
<dbReference type="AlphaFoldDB" id="A0A433DEQ0"/>